<dbReference type="SMART" id="SM00065">
    <property type="entry name" value="GAF"/>
    <property type="match status" value="1"/>
</dbReference>
<dbReference type="EMBL" id="LGFG01000023">
    <property type="protein sequence ID" value="KUK23453.1"/>
    <property type="molecule type" value="Genomic_DNA"/>
</dbReference>
<dbReference type="Pfam" id="PF01590">
    <property type="entry name" value="GAF"/>
    <property type="match status" value="1"/>
</dbReference>
<dbReference type="SUPFAM" id="SSF55781">
    <property type="entry name" value="GAF domain-like"/>
    <property type="match status" value="1"/>
</dbReference>
<dbReference type="GO" id="GO:0033745">
    <property type="term" value="F:L-methionine-(R)-S-oxide reductase activity"/>
    <property type="evidence" value="ECO:0007669"/>
    <property type="project" value="TreeGrafter"/>
</dbReference>
<dbReference type="PANTHER" id="PTHR21021:SF15">
    <property type="entry name" value="FREE METHIONINE-R-SULFOXIDE REDUCTASE"/>
    <property type="match status" value="1"/>
</dbReference>
<gene>
    <name evidence="3" type="ORF">XD57_0447</name>
</gene>
<dbReference type="InterPro" id="IPR029016">
    <property type="entry name" value="GAF-like_dom_sf"/>
</dbReference>
<dbReference type="RefSeq" id="WP_012310534.1">
    <property type="nucleotide sequence ID" value="NZ_DAITJQ010000003.1"/>
</dbReference>
<dbReference type="AlphaFoldDB" id="A0A117L343"/>
<dbReference type="PATRIC" id="fig|93930.3.peg.1231"/>
<evidence type="ECO:0000259" key="2">
    <source>
        <dbReference type="SMART" id="SM00065"/>
    </source>
</evidence>
<proteinExistence type="inferred from homology"/>
<comment type="caution">
    <text evidence="3">The sequence shown here is derived from an EMBL/GenBank/DDBJ whole genome shotgun (WGS) entry which is preliminary data.</text>
</comment>
<dbReference type="Gene3D" id="3.30.450.40">
    <property type="match status" value="1"/>
</dbReference>
<sequence>MRSIVQNKVEECLEILKWDKTKWIDFWRELRRKFGPIVPNYERKLELNDEKIEKILWEIERRELDRFKWDWLDVSRNKKIECAESLSEREDFLDLKREDFSVFLMSLLGLSDWVVVDGEKEKIVVMDVFSLWRKGLLRELSLATLHAVIEFRKGKEIGNYGGKKEYFDSLLKEIEKILKRGKEALGDLCEFLRNHVSYYDWVGFYFVEDGKLKLGPFIGEPTEHVEIPFGVGICGQAAEREETFVVQDVSKETNYLSCSPKTKAEIVVPIFKDGKIIGELDIDSYSPSPFSEEDRAFLEKVCELVSKVV</sequence>
<organism evidence="3 4">
    <name type="scientific">Thermotoga petrophila</name>
    <dbReference type="NCBI Taxonomy" id="93929"/>
    <lineage>
        <taxon>Bacteria</taxon>
        <taxon>Thermotogati</taxon>
        <taxon>Thermotogota</taxon>
        <taxon>Thermotogae</taxon>
        <taxon>Thermotogales</taxon>
        <taxon>Thermotogaceae</taxon>
        <taxon>Thermotoga</taxon>
    </lineage>
</organism>
<reference evidence="3 4" key="1">
    <citation type="journal article" date="2015" name="MBio">
        <title>Genome-Resolved Metagenomic Analysis Reveals Roles for Candidate Phyla and Other Microbial Community Members in Biogeochemical Transformations in Oil Reservoirs.</title>
        <authorList>
            <person name="Hu P."/>
            <person name="Tom L."/>
            <person name="Singh A."/>
            <person name="Thomas B.C."/>
            <person name="Baker B.J."/>
            <person name="Piceno Y.M."/>
            <person name="Andersen G.L."/>
            <person name="Banfield J.F."/>
        </authorList>
    </citation>
    <scope>NUCLEOTIDE SEQUENCE [LARGE SCALE GENOMIC DNA]</scope>
    <source>
        <strain evidence="3">46_26</strain>
    </source>
</reference>
<evidence type="ECO:0000313" key="3">
    <source>
        <dbReference type="EMBL" id="KUK23453.1"/>
    </source>
</evidence>
<dbReference type="PANTHER" id="PTHR21021">
    <property type="entry name" value="GAF/PUTATIVE CYTOSKELETAL PROTEIN"/>
    <property type="match status" value="1"/>
</dbReference>
<dbReference type="InterPro" id="IPR051330">
    <property type="entry name" value="Phosphatase_reg/MetRdx"/>
</dbReference>
<dbReference type="Proteomes" id="UP000058636">
    <property type="component" value="Unassembled WGS sequence"/>
</dbReference>
<accession>A0A117L343</accession>
<name>A0A117L343_9THEM</name>
<evidence type="ECO:0000313" key="4">
    <source>
        <dbReference type="Proteomes" id="UP000058636"/>
    </source>
</evidence>
<comment type="similarity">
    <text evidence="1">Belongs to the free Met sulfoxide reductase family.</text>
</comment>
<dbReference type="FunFam" id="3.30.450.40:FF:000108">
    <property type="entry name" value="GAF domain-containing protein"/>
    <property type="match status" value="1"/>
</dbReference>
<protein>
    <submittedName>
        <fullName evidence="3">Putative GAF sensor protein</fullName>
    </submittedName>
</protein>
<dbReference type="InterPro" id="IPR003018">
    <property type="entry name" value="GAF"/>
</dbReference>
<evidence type="ECO:0000256" key="1">
    <source>
        <dbReference type="ARBA" id="ARBA00038454"/>
    </source>
</evidence>
<dbReference type="GO" id="GO:0005829">
    <property type="term" value="C:cytosol"/>
    <property type="evidence" value="ECO:0007669"/>
    <property type="project" value="TreeGrafter"/>
</dbReference>
<feature type="domain" description="GAF" evidence="2">
    <location>
        <begin position="180"/>
        <end position="309"/>
    </location>
</feature>